<dbReference type="EMBL" id="NXIB02000089">
    <property type="protein sequence ID" value="PHX54597.1"/>
    <property type="molecule type" value="Genomic_DNA"/>
</dbReference>
<dbReference type="Gene3D" id="1.20.5.780">
    <property type="entry name" value="Single helix bin"/>
    <property type="match status" value="1"/>
</dbReference>
<keyword evidence="4" id="KW-1185">Reference proteome</keyword>
<protein>
    <submittedName>
        <fullName evidence="3">DUF1778 domain-containing protein</fullName>
    </submittedName>
</protein>
<dbReference type="InterPro" id="IPR010985">
    <property type="entry name" value="Ribbon_hlx_hlx"/>
</dbReference>
<sequence length="99" mass="10843">MTKTTKSEPSALLEARVSPEIKALWQKAADLEGRTLTDFVIASVQAVASKVIEQHQRLKLDLDDSEAFVNALLNPTQPNQALKAAALRYKQVMGDGTHN</sequence>
<dbReference type="InterPro" id="IPR014795">
    <property type="entry name" value="TacA_1-like"/>
</dbReference>
<proteinExistence type="inferred from homology"/>
<dbReference type="RefSeq" id="WP_096829969.1">
    <property type="nucleotide sequence ID" value="NZ_NXIB02000089.1"/>
</dbReference>
<gene>
    <name evidence="3" type="ORF">CP500_015270</name>
</gene>
<dbReference type="PANTHER" id="PTHR35401">
    <property type="entry name" value="COPG FAMILY HELIX-TURN-HELIX PROTEIN-RELATED-RELATED"/>
    <property type="match status" value="1"/>
</dbReference>
<reference evidence="3" key="1">
    <citation type="submission" date="2017-10" db="EMBL/GenBank/DDBJ databases">
        <title>Draft genome sequence of the planktic cyanobacteria Tychonema bourrellyi isolated from alpine lentic freshwater.</title>
        <authorList>
            <person name="Tett A."/>
            <person name="Armanini F."/>
            <person name="Asnicar F."/>
            <person name="Boscaini A."/>
            <person name="Pasolli E."/>
            <person name="Zolfo M."/>
            <person name="Donati C."/>
            <person name="Salmaso N."/>
            <person name="Segata N."/>
        </authorList>
    </citation>
    <scope>NUCLEOTIDE SEQUENCE</scope>
    <source>
        <strain evidence="3">FEM_GT703</strain>
    </source>
</reference>
<comment type="caution">
    <text evidence="3">The sequence shown here is derived from an EMBL/GenBank/DDBJ whole genome shotgun (WGS) entry which is preliminary data.</text>
</comment>
<evidence type="ECO:0000313" key="3">
    <source>
        <dbReference type="EMBL" id="PHX54597.1"/>
    </source>
</evidence>
<dbReference type="Pfam" id="PF08681">
    <property type="entry name" value="TacA1"/>
    <property type="match status" value="1"/>
</dbReference>
<evidence type="ECO:0000256" key="1">
    <source>
        <dbReference type="ARBA" id="ARBA00022649"/>
    </source>
</evidence>
<dbReference type="PANTHER" id="PTHR35401:SF2">
    <property type="entry name" value="ABC-TYPE TRANSPORT SYSTEM"/>
    <property type="match status" value="1"/>
</dbReference>
<keyword evidence="1" id="KW-1277">Toxin-antitoxin system</keyword>
<dbReference type="GO" id="GO:0006355">
    <property type="term" value="P:regulation of DNA-templated transcription"/>
    <property type="evidence" value="ECO:0007669"/>
    <property type="project" value="InterPro"/>
</dbReference>
<comment type="similarity">
    <text evidence="2">Belongs to the TacA antitoxin family.</text>
</comment>
<evidence type="ECO:0000313" key="4">
    <source>
        <dbReference type="Proteomes" id="UP000226442"/>
    </source>
</evidence>
<evidence type="ECO:0000256" key="2">
    <source>
        <dbReference type="ARBA" id="ARBA00049988"/>
    </source>
</evidence>
<dbReference type="SUPFAM" id="SSF47598">
    <property type="entry name" value="Ribbon-helix-helix"/>
    <property type="match status" value="1"/>
</dbReference>
<organism evidence="3 4">
    <name type="scientific">Tychonema bourrellyi FEM_GT703</name>
    <dbReference type="NCBI Taxonomy" id="2040638"/>
    <lineage>
        <taxon>Bacteria</taxon>
        <taxon>Bacillati</taxon>
        <taxon>Cyanobacteriota</taxon>
        <taxon>Cyanophyceae</taxon>
        <taxon>Oscillatoriophycideae</taxon>
        <taxon>Oscillatoriales</taxon>
        <taxon>Microcoleaceae</taxon>
        <taxon>Tychonema</taxon>
    </lineage>
</organism>
<dbReference type="OrthoDB" id="573898at2"/>
<name>A0A2G4EZI4_9CYAN</name>
<accession>A0A2G4EZI4</accession>
<dbReference type="AlphaFoldDB" id="A0A2G4EZI4"/>
<dbReference type="Proteomes" id="UP000226442">
    <property type="component" value="Unassembled WGS sequence"/>
</dbReference>